<evidence type="ECO:0000256" key="7">
    <source>
        <dbReference type="ARBA" id="ARBA00022801"/>
    </source>
</evidence>
<dbReference type="NCBIfam" id="TIGR00577">
    <property type="entry name" value="fpg"/>
    <property type="match status" value="1"/>
</dbReference>
<evidence type="ECO:0000313" key="19">
    <source>
        <dbReference type="Proteomes" id="UP000199544"/>
    </source>
</evidence>
<dbReference type="GO" id="GO:0006284">
    <property type="term" value="P:base-excision repair"/>
    <property type="evidence" value="ECO:0007669"/>
    <property type="project" value="InterPro"/>
</dbReference>
<dbReference type="SUPFAM" id="SSF81624">
    <property type="entry name" value="N-terminal domain of MutM-like DNA repair proteins"/>
    <property type="match status" value="1"/>
</dbReference>
<evidence type="ECO:0000256" key="12">
    <source>
        <dbReference type="ARBA" id="ARBA00023268"/>
    </source>
</evidence>
<dbReference type="InterPro" id="IPR010663">
    <property type="entry name" value="Znf_FPG/IleRS"/>
</dbReference>
<dbReference type="STRING" id="459525.SAMN04488137_2449"/>
<evidence type="ECO:0000256" key="15">
    <source>
        <dbReference type="HAMAP-Rule" id="MF_00103"/>
    </source>
</evidence>
<organism evidence="18 19">
    <name type="scientific">Fictibacillus solisalsi</name>
    <dbReference type="NCBI Taxonomy" id="459525"/>
    <lineage>
        <taxon>Bacteria</taxon>
        <taxon>Bacillati</taxon>
        <taxon>Bacillota</taxon>
        <taxon>Bacilli</taxon>
        <taxon>Bacillales</taxon>
        <taxon>Fictibacillaceae</taxon>
        <taxon>Fictibacillus</taxon>
    </lineage>
</organism>
<dbReference type="InterPro" id="IPR015886">
    <property type="entry name" value="H2TH_FPG"/>
</dbReference>
<comment type="catalytic activity">
    <reaction evidence="14 15">
        <text>2'-deoxyribonucleotide-(2'-deoxyribose 5'-phosphate)-2'-deoxyribonucleotide-DNA = a 3'-end 2'-deoxyribonucleotide-(2,3-dehydro-2,3-deoxyribose 5'-phosphate)-DNA + a 5'-end 5'-phospho-2'-deoxyribonucleoside-DNA + H(+)</text>
        <dbReference type="Rhea" id="RHEA:66592"/>
        <dbReference type="Rhea" id="RHEA-COMP:13180"/>
        <dbReference type="Rhea" id="RHEA-COMP:16897"/>
        <dbReference type="Rhea" id="RHEA-COMP:17067"/>
        <dbReference type="ChEBI" id="CHEBI:15378"/>
        <dbReference type="ChEBI" id="CHEBI:136412"/>
        <dbReference type="ChEBI" id="CHEBI:157695"/>
        <dbReference type="ChEBI" id="CHEBI:167181"/>
        <dbReference type="EC" id="4.2.99.18"/>
    </reaction>
</comment>
<dbReference type="HAMAP" id="MF_00103">
    <property type="entry name" value="Fapy_DNA_glycosyl"/>
    <property type="match status" value="1"/>
</dbReference>
<comment type="caution">
    <text evidence="15">Lacks conserved residue(s) required for the propagation of feature annotation.</text>
</comment>
<dbReference type="Pfam" id="PF01149">
    <property type="entry name" value="Fapy_DNA_glyco"/>
    <property type="match status" value="1"/>
</dbReference>
<feature type="active site" description="Proton donor; for delta-elimination activity" evidence="15">
    <location>
        <position position="290"/>
    </location>
</feature>
<dbReference type="SMART" id="SM01232">
    <property type="entry name" value="H2TH"/>
    <property type="match status" value="1"/>
</dbReference>
<evidence type="ECO:0000259" key="16">
    <source>
        <dbReference type="PROSITE" id="PS51066"/>
    </source>
</evidence>
<feature type="binding site" evidence="15">
    <location>
        <position position="119"/>
    </location>
    <ligand>
        <name>DNA</name>
        <dbReference type="ChEBI" id="CHEBI:16991"/>
    </ligand>
</feature>
<dbReference type="PANTHER" id="PTHR22993">
    <property type="entry name" value="FORMAMIDOPYRIMIDINE-DNA GLYCOSYLASE"/>
    <property type="match status" value="1"/>
</dbReference>
<keyword evidence="7 15" id="KW-0378">Hydrolase</keyword>
<gene>
    <name evidence="15" type="primary">mutM</name>
    <name evidence="15" type="synonym">fpg</name>
    <name evidence="18" type="ORF">SAMN04488137_2449</name>
</gene>
<keyword evidence="8 15" id="KW-0862">Zinc</keyword>
<evidence type="ECO:0000256" key="9">
    <source>
        <dbReference type="ARBA" id="ARBA00023125"/>
    </source>
</evidence>
<keyword evidence="12 15" id="KW-0511">Multifunctional enzyme</keyword>
<evidence type="ECO:0000256" key="8">
    <source>
        <dbReference type="ARBA" id="ARBA00022833"/>
    </source>
</evidence>
<feature type="active site" description="Proton donor; for beta-elimination activity" evidence="15">
    <location>
        <position position="86"/>
    </location>
</feature>
<keyword evidence="6 15" id="KW-0863">Zinc-finger</keyword>
<proteinExistence type="inferred from homology"/>
<dbReference type="InterPro" id="IPR000214">
    <property type="entry name" value="Znf_DNA_glyclase/AP_lyase"/>
</dbReference>
<comment type="similarity">
    <text evidence="2 15">Belongs to the FPG family.</text>
</comment>
<dbReference type="PANTHER" id="PTHR22993:SF9">
    <property type="entry name" value="FORMAMIDOPYRIMIDINE-DNA GLYCOSYLASE"/>
    <property type="match status" value="1"/>
</dbReference>
<dbReference type="GO" id="GO:0034039">
    <property type="term" value="F:8-oxo-7,8-dihydroguanine DNA N-glycosylase activity"/>
    <property type="evidence" value="ECO:0007669"/>
    <property type="project" value="TreeGrafter"/>
</dbReference>
<dbReference type="SUPFAM" id="SSF57716">
    <property type="entry name" value="Glucocorticoid receptor-like (DNA-binding domain)"/>
    <property type="match status" value="1"/>
</dbReference>
<keyword evidence="19" id="KW-1185">Reference proteome</keyword>
<accession>A0A1G9WXR0</accession>
<comment type="function">
    <text evidence="15">Involved in base excision repair of DNA damaged by oxidation or by mutagenic agents. Acts as DNA glycosylase that recognizes and removes damaged bases. Has a preference for oxidized purines, such as 7,8-dihydro-8-oxoguanine (8-oxoG). Has AP (apurinic/apyrimidinic) lyase activity and introduces nicks in the DNA strand. Cleaves the DNA backbone by beta-delta elimination to generate a single-strand break at the site of the removed base with both 3'- and 5'-phosphates.</text>
</comment>
<dbReference type="GO" id="GO:0003684">
    <property type="term" value="F:damaged DNA binding"/>
    <property type="evidence" value="ECO:0007669"/>
    <property type="project" value="InterPro"/>
</dbReference>
<dbReference type="SMART" id="SM00898">
    <property type="entry name" value="Fapy_DNA_glyco"/>
    <property type="match status" value="1"/>
</dbReference>
<keyword evidence="13 15" id="KW-0326">Glycosidase</keyword>
<dbReference type="InterPro" id="IPR012319">
    <property type="entry name" value="FPG_cat"/>
</dbReference>
<dbReference type="GO" id="GO:0003690">
    <property type="term" value="F:double-stranded DNA binding"/>
    <property type="evidence" value="ECO:0007669"/>
    <property type="project" value="UniProtKB-ARBA"/>
</dbReference>
<dbReference type="PROSITE" id="PS01242">
    <property type="entry name" value="ZF_FPG_1"/>
    <property type="match status" value="1"/>
</dbReference>
<evidence type="ECO:0000313" key="18">
    <source>
        <dbReference type="EMBL" id="SDM89247.1"/>
    </source>
</evidence>
<protein>
    <recommendedName>
        <fullName evidence="15">Formamidopyrimidine-DNA glycosylase</fullName>
        <shortName evidence="15">Fapy-DNA glycosylase</shortName>
        <ecNumber evidence="15">3.2.2.23</ecNumber>
    </recommendedName>
    <alternativeName>
        <fullName evidence="15">DNA-(apurinic or apyrimidinic site) lyase MutM</fullName>
        <shortName evidence="15">AP lyase MutM</shortName>
        <ecNumber evidence="15">4.2.99.18</ecNumber>
    </alternativeName>
</protein>
<keyword evidence="5 15" id="KW-0227">DNA damage</keyword>
<sequence>MVRRKITERKTENSRWAVFRLIREVNHMPELPEVENVKNTLNRLVGGKTIKEVSVLWSNIIKHPELDEFKLRLKGQTIQNVERRGKFLKIFLDHDVLVSHLRMEGKYGLNQLEDPSDKHTHVLFSFTDGTQLRYRDVRKFGTMHLYPIGKEEQELPLSKLGYEPFSAELTPSVMKKMFSRTSRSIKAVLLDQSLITGLGNIYVDEILFASGIHPEKKANEVSLPRLKKLHEHMVSILKNSVEKGGSTIRSYTNSEGKSGKFQLELFVYGKKGEPCKTCGSEINRSVVAGRGTHFCSKCQK</sequence>
<dbReference type="PROSITE" id="PS51066">
    <property type="entry name" value="ZF_FPG_2"/>
    <property type="match status" value="1"/>
</dbReference>
<dbReference type="Proteomes" id="UP000199544">
    <property type="component" value="Unassembled WGS sequence"/>
</dbReference>
<dbReference type="NCBIfam" id="NF002211">
    <property type="entry name" value="PRK01103.1"/>
    <property type="match status" value="1"/>
</dbReference>
<evidence type="ECO:0000256" key="1">
    <source>
        <dbReference type="ARBA" id="ARBA00001668"/>
    </source>
</evidence>
<keyword evidence="10 15" id="KW-0234">DNA repair</keyword>
<feature type="domain" description="Formamidopyrimidine-DNA glycosylase catalytic" evidence="17">
    <location>
        <begin position="29"/>
        <end position="141"/>
    </location>
</feature>
<feature type="binding site" evidence="15">
    <location>
        <position position="138"/>
    </location>
    <ligand>
        <name>DNA</name>
        <dbReference type="ChEBI" id="CHEBI:16991"/>
    </ligand>
</feature>
<evidence type="ECO:0000256" key="5">
    <source>
        <dbReference type="ARBA" id="ARBA00022763"/>
    </source>
</evidence>
<evidence type="ECO:0000256" key="11">
    <source>
        <dbReference type="ARBA" id="ARBA00023239"/>
    </source>
</evidence>
<dbReference type="InterPro" id="IPR015887">
    <property type="entry name" value="DNA_glyclase_Znf_dom_DNA_BS"/>
</dbReference>
<name>A0A1G9WXR0_9BACL</name>
<dbReference type="Pfam" id="PF06831">
    <property type="entry name" value="H2TH"/>
    <property type="match status" value="1"/>
</dbReference>
<dbReference type="EMBL" id="FNHW01000001">
    <property type="protein sequence ID" value="SDM89247.1"/>
    <property type="molecule type" value="Genomic_DNA"/>
</dbReference>
<evidence type="ECO:0000256" key="2">
    <source>
        <dbReference type="ARBA" id="ARBA00009409"/>
    </source>
</evidence>
<evidence type="ECO:0000256" key="4">
    <source>
        <dbReference type="ARBA" id="ARBA00022723"/>
    </source>
</evidence>
<evidence type="ECO:0000256" key="14">
    <source>
        <dbReference type="ARBA" id="ARBA00044632"/>
    </source>
</evidence>
<dbReference type="EC" id="3.2.2.23" evidence="15"/>
<dbReference type="AlphaFoldDB" id="A0A1G9WXR0"/>
<dbReference type="InterPro" id="IPR020629">
    <property type="entry name" value="FPG_Glyclase"/>
</dbReference>
<evidence type="ECO:0000256" key="10">
    <source>
        <dbReference type="ARBA" id="ARBA00023204"/>
    </source>
</evidence>
<dbReference type="FunFam" id="1.10.8.50:FF:000003">
    <property type="entry name" value="Formamidopyrimidine-DNA glycosylase"/>
    <property type="match status" value="1"/>
</dbReference>
<keyword evidence="4 15" id="KW-0479">Metal-binding</keyword>
<dbReference type="EC" id="4.2.99.18" evidence="15"/>
<keyword evidence="9 15" id="KW-0238">DNA-binding</keyword>
<dbReference type="InterPro" id="IPR035937">
    <property type="entry name" value="FPG_N"/>
</dbReference>
<dbReference type="Pfam" id="PF06827">
    <property type="entry name" value="zf-FPG_IleRS"/>
    <property type="match status" value="1"/>
</dbReference>
<evidence type="ECO:0000259" key="17">
    <source>
        <dbReference type="PROSITE" id="PS51068"/>
    </source>
</evidence>
<dbReference type="GO" id="GO:0008270">
    <property type="term" value="F:zinc ion binding"/>
    <property type="evidence" value="ECO:0007669"/>
    <property type="project" value="UniProtKB-UniRule"/>
</dbReference>
<comment type="cofactor">
    <cofactor evidence="15">
        <name>Zn(2+)</name>
        <dbReference type="ChEBI" id="CHEBI:29105"/>
    </cofactor>
    <text evidence="15">Binds 1 zinc ion per subunit.</text>
</comment>
<comment type="subunit">
    <text evidence="3 15">Monomer.</text>
</comment>
<dbReference type="Gene3D" id="1.10.8.50">
    <property type="match status" value="1"/>
</dbReference>
<dbReference type="InterPro" id="IPR010979">
    <property type="entry name" value="Ribosomal_uS13-like_H2TH"/>
</dbReference>
<feature type="active site" description="Proton donor" evidence="15">
    <location>
        <position position="30"/>
    </location>
</feature>
<reference evidence="19" key="1">
    <citation type="submission" date="2016-10" db="EMBL/GenBank/DDBJ databases">
        <authorList>
            <person name="Varghese N."/>
            <person name="Submissions S."/>
        </authorList>
    </citation>
    <scope>NUCLEOTIDE SEQUENCE [LARGE SCALE GENOMIC DNA]</scope>
    <source>
        <strain evidence="19">CGMCC 1.6854</strain>
    </source>
</reference>
<keyword evidence="11 15" id="KW-0456">Lyase</keyword>
<evidence type="ECO:0000256" key="13">
    <source>
        <dbReference type="ARBA" id="ARBA00023295"/>
    </source>
</evidence>
<dbReference type="Gene3D" id="3.20.190.10">
    <property type="entry name" value="MutM-like, N-terminal"/>
    <property type="match status" value="1"/>
</dbReference>
<feature type="active site" description="Schiff-base intermediate with DNA" evidence="15">
    <location>
        <position position="29"/>
    </location>
</feature>
<evidence type="ECO:0000256" key="6">
    <source>
        <dbReference type="ARBA" id="ARBA00022771"/>
    </source>
</evidence>
<dbReference type="PROSITE" id="PS51068">
    <property type="entry name" value="FPG_CAT"/>
    <property type="match status" value="1"/>
</dbReference>
<comment type="catalytic activity">
    <reaction evidence="1 15">
        <text>Hydrolysis of DNA containing ring-opened 7-methylguanine residues, releasing 2,6-diamino-4-hydroxy-5-(N-methyl)formamidopyrimidine.</text>
        <dbReference type="EC" id="3.2.2.23"/>
    </reaction>
</comment>
<evidence type="ECO:0000256" key="3">
    <source>
        <dbReference type="ARBA" id="ARBA00011245"/>
    </source>
</evidence>
<feature type="domain" description="FPG-type" evidence="16">
    <location>
        <begin position="266"/>
        <end position="300"/>
    </location>
</feature>
<dbReference type="CDD" id="cd08966">
    <property type="entry name" value="EcFpg-like_N"/>
    <property type="match status" value="1"/>
</dbReference>
<dbReference type="GO" id="GO:0140078">
    <property type="term" value="F:class I DNA-(apurinic or apyrimidinic site) endonuclease activity"/>
    <property type="evidence" value="ECO:0007669"/>
    <property type="project" value="UniProtKB-EC"/>
</dbReference>
<dbReference type="SUPFAM" id="SSF46946">
    <property type="entry name" value="S13-like H2TH domain"/>
    <property type="match status" value="1"/>
</dbReference>